<dbReference type="InterPro" id="IPR017853">
    <property type="entry name" value="GH"/>
</dbReference>
<dbReference type="SUPFAM" id="SSF51445">
    <property type="entry name" value="(Trans)glycosidases"/>
    <property type="match status" value="1"/>
</dbReference>
<dbReference type="PANTHER" id="PTHR42976:SF1">
    <property type="entry name" value="GH18 DOMAIN-CONTAINING PROTEIN-RELATED"/>
    <property type="match status" value="1"/>
</dbReference>
<reference evidence="3 4" key="1">
    <citation type="submission" date="2019-11" db="EMBL/GenBank/DDBJ databases">
        <title>Acidiferrimicrobium australis gen. nov., sp. nov., an acidophilic and obligately heterotrophic, member of the Actinobacteria that catalyses dissimilatory oxido- reduction of iron isolated from metal-rich acidic water in Chile.</title>
        <authorList>
            <person name="Gonzalez D."/>
            <person name="Huber K."/>
            <person name="Hedrich S."/>
            <person name="Rojas-Villalobos C."/>
            <person name="Quatrini R."/>
            <person name="Dinamarca M.A."/>
            <person name="Schwarz A."/>
            <person name="Canales C."/>
            <person name="Nancucheo I."/>
        </authorList>
    </citation>
    <scope>NUCLEOTIDE SEQUENCE [LARGE SCALE GENOMIC DNA]</scope>
    <source>
        <strain evidence="3 4">USS-CCA1</strain>
    </source>
</reference>
<dbReference type="SMART" id="SM00495">
    <property type="entry name" value="ChtBD3"/>
    <property type="match status" value="2"/>
</dbReference>
<feature type="non-terminal residue" evidence="3">
    <location>
        <position position="1"/>
    </location>
</feature>
<name>A0ABW9QRK4_9ACTN</name>
<dbReference type="Gene3D" id="3.20.20.80">
    <property type="entry name" value="Glycosidases"/>
    <property type="match status" value="1"/>
</dbReference>
<accession>A0ABW9QRK4</accession>
<dbReference type="InterPro" id="IPR052750">
    <property type="entry name" value="GH18_Chitinase"/>
</dbReference>
<dbReference type="Pfam" id="PF02839">
    <property type="entry name" value="CBM_5_12"/>
    <property type="match status" value="1"/>
</dbReference>
<gene>
    <name evidence="3" type="ORF">GHK86_06140</name>
</gene>
<proteinExistence type="predicted"/>
<dbReference type="Proteomes" id="UP000437736">
    <property type="component" value="Unassembled WGS sequence"/>
</dbReference>
<keyword evidence="4" id="KW-1185">Reference proteome</keyword>
<dbReference type="SUPFAM" id="SSF51055">
    <property type="entry name" value="Carbohydrate binding domain"/>
    <property type="match status" value="2"/>
</dbReference>
<evidence type="ECO:0000259" key="2">
    <source>
        <dbReference type="SMART" id="SM00495"/>
    </source>
</evidence>
<dbReference type="InterPro" id="IPR036573">
    <property type="entry name" value="CBM_sf_5/12"/>
</dbReference>
<dbReference type="InterPro" id="IPR003610">
    <property type="entry name" value="CBM5/12"/>
</dbReference>
<sequence length="380" mass="40021">GLAEACHDPAALRAAYAQVIRRYHLSVVDFDVEGTAVSDTAATERRARALASLQSAARAAHRRLAVWLTVPVARAGWTPAVTDLVRTTLRAGVDLAGVNVMAMDFGPPIADEEAAVQQAVGAAAGQLARVYRQVGIRLDASQVWARLGVTVMIGQNDSAGEAFTTADARRLAAFAARKHLARVSAWSLNRDRQCGSEFPVVGAHSDTCSGVAQSTLQFSHILAGLRGSAARSAGPTPAPYVPSAVEDPATSPFPIWNATAAYAAGYKVVREGYIYQAKWYNQGSDPAAAQTQNPWQTPWELIGPVLPGQHAPKPPTLAAGTYPAWSPTVAYQAGAEVLRDGLPYVAKWYTKGDDPLAAADGSVSSPWRAAYTLPGEPAAG</sequence>
<evidence type="ECO:0000313" key="3">
    <source>
        <dbReference type="EMBL" id="MST32302.1"/>
    </source>
</evidence>
<dbReference type="EMBL" id="WJHE01000265">
    <property type="protein sequence ID" value="MST32302.1"/>
    <property type="molecule type" value="Genomic_DNA"/>
</dbReference>
<keyword evidence="1" id="KW-0378">Hydrolase</keyword>
<organism evidence="3 4">
    <name type="scientific">Acidiferrimicrobium australe</name>
    <dbReference type="NCBI Taxonomy" id="2664430"/>
    <lineage>
        <taxon>Bacteria</taxon>
        <taxon>Bacillati</taxon>
        <taxon>Actinomycetota</taxon>
        <taxon>Acidimicrobiia</taxon>
        <taxon>Acidimicrobiales</taxon>
        <taxon>Acidimicrobiaceae</taxon>
        <taxon>Acidiferrimicrobium</taxon>
    </lineage>
</organism>
<evidence type="ECO:0000256" key="1">
    <source>
        <dbReference type="ARBA" id="ARBA00022801"/>
    </source>
</evidence>
<evidence type="ECO:0000313" key="4">
    <source>
        <dbReference type="Proteomes" id="UP000437736"/>
    </source>
</evidence>
<feature type="domain" description="Chitin-binding type-3" evidence="2">
    <location>
        <begin position="322"/>
        <end position="370"/>
    </location>
</feature>
<feature type="domain" description="Chitin-binding type-3" evidence="2">
    <location>
        <begin position="253"/>
        <end position="298"/>
    </location>
</feature>
<dbReference type="PANTHER" id="PTHR42976">
    <property type="entry name" value="BIFUNCTIONAL CHITINASE/LYSOZYME-RELATED"/>
    <property type="match status" value="1"/>
</dbReference>
<protein>
    <recommendedName>
        <fullName evidence="2">Chitin-binding type-3 domain-containing protein</fullName>
    </recommendedName>
</protein>
<comment type="caution">
    <text evidence="3">The sequence shown here is derived from an EMBL/GenBank/DDBJ whole genome shotgun (WGS) entry which is preliminary data.</text>
</comment>
<dbReference type="CDD" id="cd12215">
    <property type="entry name" value="ChiC_BD"/>
    <property type="match status" value="2"/>
</dbReference>
<dbReference type="Gene3D" id="2.10.10.20">
    <property type="entry name" value="Carbohydrate-binding module superfamily 5/12"/>
    <property type="match status" value="2"/>
</dbReference>